<evidence type="ECO:0000256" key="6">
    <source>
        <dbReference type="ARBA" id="ARBA00023136"/>
    </source>
</evidence>
<evidence type="ECO:0000256" key="7">
    <source>
        <dbReference type="SAM" id="Phobius"/>
    </source>
</evidence>
<reference evidence="9 10" key="1">
    <citation type="journal article" date="2022" name="Microbiol. Resour. Announc.">
        <title>Complete Genome Sequences of Thermus Strains Isolated from Senami Hot Spring in Japan.</title>
        <authorList>
            <person name="Miyazaki K."/>
        </authorList>
    </citation>
    <scope>NUCLEOTIDE SEQUENCE [LARGE SCALE GENOMIC DNA]</scope>
    <source>
        <strain evidence="9 10">SNM4-1</strain>
    </source>
</reference>
<dbReference type="Proteomes" id="UP000831120">
    <property type="component" value="Chromosome"/>
</dbReference>
<evidence type="ECO:0000313" key="9">
    <source>
        <dbReference type="EMBL" id="BDG16328.1"/>
    </source>
</evidence>
<name>A0ABM7XJ52_THEBO</name>
<comment type="subcellular location">
    <subcellularLocation>
        <location evidence="1">Cell membrane</location>
        <topology evidence="1">Multi-pass membrane protein</topology>
    </subcellularLocation>
</comment>
<proteinExistence type="predicted"/>
<dbReference type="Pfam" id="PF04290">
    <property type="entry name" value="DctQ"/>
    <property type="match status" value="1"/>
</dbReference>
<feature type="transmembrane region" description="Helical" evidence="7">
    <location>
        <begin position="88"/>
        <end position="109"/>
    </location>
</feature>
<evidence type="ECO:0000256" key="4">
    <source>
        <dbReference type="ARBA" id="ARBA00022692"/>
    </source>
</evidence>
<dbReference type="RefSeq" id="WP_071676212.1">
    <property type="nucleotide sequence ID" value="NZ_AP025593.1"/>
</dbReference>
<evidence type="ECO:0000259" key="8">
    <source>
        <dbReference type="Pfam" id="PF04290"/>
    </source>
</evidence>
<evidence type="ECO:0000256" key="2">
    <source>
        <dbReference type="ARBA" id="ARBA00022448"/>
    </source>
</evidence>
<keyword evidence="5 7" id="KW-1133">Transmembrane helix</keyword>
<accession>A0ABM7XJ52</accession>
<keyword evidence="2" id="KW-0813">Transport</keyword>
<evidence type="ECO:0000256" key="5">
    <source>
        <dbReference type="ARBA" id="ARBA00022989"/>
    </source>
</evidence>
<keyword evidence="6 7" id="KW-0472">Membrane</keyword>
<keyword evidence="4 7" id="KW-0812">Transmembrane</keyword>
<organism evidence="9 10">
    <name type="scientific">Thermus brockianus</name>
    <dbReference type="NCBI Taxonomy" id="56956"/>
    <lineage>
        <taxon>Bacteria</taxon>
        <taxon>Thermotogati</taxon>
        <taxon>Deinococcota</taxon>
        <taxon>Deinococci</taxon>
        <taxon>Thermales</taxon>
        <taxon>Thermaceae</taxon>
        <taxon>Thermus</taxon>
    </lineage>
</organism>
<keyword evidence="10" id="KW-1185">Reference proteome</keyword>
<feature type="domain" description="Tripartite ATP-independent periplasmic transporters DctQ component" evidence="8">
    <location>
        <begin position="25"/>
        <end position="148"/>
    </location>
</feature>
<feature type="transmembrane region" description="Helical" evidence="7">
    <location>
        <begin position="7"/>
        <end position="31"/>
    </location>
</feature>
<dbReference type="InterPro" id="IPR055348">
    <property type="entry name" value="DctQ"/>
</dbReference>
<keyword evidence="3" id="KW-1003">Cell membrane</keyword>
<evidence type="ECO:0000313" key="10">
    <source>
        <dbReference type="Proteomes" id="UP000831120"/>
    </source>
</evidence>
<protein>
    <submittedName>
        <fullName evidence="9">C4-dicarboxylate ABC transporter permease</fullName>
    </submittedName>
</protein>
<feature type="transmembrane region" description="Helical" evidence="7">
    <location>
        <begin position="129"/>
        <end position="152"/>
    </location>
</feature>
<sequence length="162" mass="17803">MGLRQRIFVLGKLGEAVGVFGLWVMLGTTLWDVIGAKVFKSPLSGATELVSFAQLLAVGAGMGMTLLLGRHIHVEYALHLLPHPLRGLLSATGQLLIAAFFATIALYTWRFAQGLVLSGEVLPGLRVPVYPFVYAFWGLLVLNSLYGFYLFLEGLLKIRERQ</sequence>
<evidence type="ECO:0000256" key="1">
    <source>
        <dbReference type="ARBA" id="ARBA00004651"/>
    </source>
</evidence>
<gene>
    <name evidence="9" type="ORF">TbrSNM41_10620</name>
</gene>
<feature type="transmembrane region" description="Helical" evidence="7">
    <location>
        <begin position="51"/>
        <end position="68"/>
    </location>
</feature>
<evidence type="ECO:0000256" key="3">
    <source>
        <dbReference type="ARBA" id="ARBA00022475"/>
    </source>
</evidence>
<dbReference type="EMBL" id="AP025593">
    <property type="protein sequence ID" value="BDG16328.1"/>
    <property type="molecule type" value="Genomic_DNA"/>
</dbReference>